<dbReference type="Proteomes" id="UP001182556">
    <property type="component" value="Unassembled WGS sequence"/>
</dbReference>
<organism evidence="1 2">
    <name type="scientific">Papiliotrema laurentii</name>
    <name type="common">Cryptococcus laurentii</name>
    <dbReference type="NCBI Taxonomy" id="5418"/>
    <lineage>
        <taxon>Eukaryota</taxon>
        <taxon>Fungi</taxon>
        <taxon>Dikarya</taxon>
        <taxon>Basidiomycota</taxon>
        <taxon>Agaricomycotina</taxon>
        <taxon>Tremellomycetes</taxon>
        <taxon>Tremellales</taxon>
        <taxon>Rhynchogastremaceae</taxon>
        <taxon>Papiliotrema</taxon>
    </lineage>
</organism>
<dbReference type="InterPro" id="IPR009097">
    <property type="entry name" value="Cyclic_Pdiesterase"/>
</dbReference>
<sequence>MAVTPRNPLVLTLTLDKSTQNFLTTLRSKYFPSHRNFLQAHVTLFHAIPPQRFPEVDEELARLCASTNPWEVFVNDPRKMGNRGVMVSVRDRRQSIEWIHRRILNFLKDGVKEPKDELTEQDKRHWGKTAHVTILNKAEKEEEVQLCLDEVTELFEGMKGPDDKFGQKVGSAIGLQIWEYKGGPWDPIKQYHFKDAQEKDAEAP</sequence>
<gene>
    <name evidence="1" type="ORF">DB88DRAFT_513172</name>
</gene>
<name>A0AAD9FN99_PAPLA</name>
<accession>A0AAD9FN99</accession>
<comment type="caution">
    <text evidence="1">The sequence shown here is derived from an EMBL/GenBank/DDBJ whole genome shotgun (WGS) entry which is preliminary data.</text>
</comment>
<dbReference type="EMBL" id="JAODAN010000011">
    <property type="protein sequence ID" value="KAK1921118.1"/>
    <property type="molecule type" value="Genomic_DNA"/>
</dbReference>
<keyword evidence="2" id="KW-1185">Reference proteome</keyword>
<evidence type="ECO:0000313" key="2">
    <source>
        <dbReference type="Proteomes" id="UP001182556"/>
    </source>
</evidence>
<dbReference type="AlphaFoldDB" id="A0AAD9FN99"/>
<proteinExistence type="predicted"/>
<reference evidence="1" key="1">
    <citation type="submission" date="2023-02" db="EMBL/GenBank/DDBJ databases">
        <title>Identification and recombinant expression of a fungal hydrolase from Papiliotrema laurentii that hydrolyzes apple cutin and clears colloidal polyester polyurethane.</title>
        <authorList>
            <consortium name="DOE Joint Genome Institute"/>
            <person name="Roman V.A."/>
            <person name="Bojanowski C."/>
            <person name="Crable B.R."/>
            <person name="Wagner D.N."/>
            <person name="Hung C.S."/>
            <person name="Nadeau L.J."/>
            <person name="Schratz L."/>
            <person name="Haridas S."/>
            <person name="Pangilinan J."/>
            <person name="Lipzen A."/>
            <person name="Na H."/>
            <person name="Yan M."/>
            <person name="Ng V."/>
            <person name="Grigoriev I.V."/>
            <person name="Spatafora J.W."/>
            <person name="Barlow D."/>
            <person name="Biffinger J."/>
            <person name="Kelley-Loughnane N."/>
            <person name="Varaljay V.A."/>
            <person name="Crookes-Goodson W.J."/>
        </authorList>
    </citation>
    <scope>NUCLEOTIDE SEQUENCE</scope>
    <source>
        <strain evidence="1">5307AH</strain>
    </source>
</reference>
<dbReference type="Pfam" id="PF13563">
    <property type="entry name" value="2_5_RNA_ligase2"/>
    <property type="match status" value="1"/>
</dbReference>
<evidence type="ECO:0000313" key="1">
    <source>
        <dbReference type="EMBL" id="KAK1921118.1"/>
    </source>
</evidence>
<protein>
    <submittedName>
        <fullName evidence="1">Uncharacterized protein</fullName>
    </submittedName>
</protein>
<dbReference type="Gene3D" id="3.90.1140.10">
    <property type="entry name" value="Cyclic phosphodiesterase"/>
    <property type="match status" value="1"/>
</dbReference>
<dbReference type="SUPFAM" id="SSF55144">
    <property type="entry name" value="LigT-like"/>
    <property type="match status" value="1"/>
</dbReference>